<accession>A0AAJ7SJ97</accession>
<dbReference type="Pfam" id="PF08205">
    <property type="entry name" value="C2-set_2"/>
    <property type="match status" value="1"/>
</dbReference>
<evidence type="ECO:0000256" key="2">
    <source>
        <dbReference type="ARBA" id="ARBA00023136"/>
    </source>
</evidence>
<evidence type="ECO:0000256" key="3">
    <source>
        <dbReference type="ARBA" id="ARBA00023157"/>
    </source>
</evidence>
<evidence type="ECO:0000313" key="7">
    <source>
        <dbReference type="RefSeq" id="XP_028968932.1"/>
    </source>
</evidence>
<dbReference type="Pfam" id="PF13895">
    <property type="entry name" value="Ig_2"/>
    <property type="match status" value="1"/>
</dbReference>
<keyword evidence="2 4" id="KW-0472">Membrane</keyword>
<dbReference type="SMART" id="SM00408">
    <property type="entry name" value="IGc2"/>
    <property type="match status" value="2"/>
</dbReference>
<sequence length="778" mass="86653">MRIELVSLFISICHHFKHGETRAACGSEKRLVAFEGGEASLPCQVRSDGDVAQFMEWNILLDSRHRQKIGEHSSISDQTENLAEIMYRLDGGNATIDSARVWKDVRWTQKARFSLLNSELHLINLNFSDSGLYSCDVQYADGRWKNCSTSLVVQAPLFPPLMEINHEIISLNETTIGPYAERAYLNASCTLSHSYNYPVWYNWTADGRWLQATSHEIHFGPLNRSLFMKKLCCVVSSASSLRSSTICAKLLVNLGAESVSIITWQSPLVLGIPQEIECEVQGGFPPPEIGWYLDGVVYPNVIFHDSAHLWATSVIILTPEEKHMGARLECRAENRSAGEYKSQFIRLDVKYKPDVTLKIGQGLNATGINAGSDVYLECSVQDISVDKLPNISDSPKPSHLISWSHNGGVLKSNRTAGILITDRYLVLRNVQKRHRGHYTCQVRGTALQTESEDVTSSPLLLIIHYSPRCATASIQKRYVDKGKKAVLVCPVDMQPWNKFARVYWSLLGEDNSTRTNRLETVMSEQMLEHGEVLCWGENKLGSGRKSPCRLQLLERGYGNDMKTNSAPHDIIRSMDCTVHNVTSSAILVGCENFSNEFANITIVADLIRNRQIINSAQLSQTRAWYWMGYLQPSTEYVIDFCLAGIANKMNVDLQNPPDSSGTLIDGGESVRSSALQIAPYLRKSAIGADLSAMDPDMDAFRVHTRTLDKDFDSVDLGGSLFNLETVRVALYTAISLLSFCAGISVCYLNSGGRRTSTASRQVHTPKDPTPLLFTMSSL</sequence>
<keyword evidence="4" id="KW-1133">Transmembrane helix</keyword>
<dbReference type="PROSITE" id="PS50835">
    <property type="entry name" value="IG_LIKE"/>
    <property type="match status" value="2"/>
</dbReference>
<evidence type="ECO:0000256" key="4">
    <source>
        <dbReference type="SAM" id="Phobius"/>
    </source>
</evidence>
<dbReference type="SUPFAM" id="SSF48726">
    <property type="entry name" value="Immunoglobulin"/>
    <property type="match status" value="3"/>
</dbReference>
<organism evidence="6 7">
    <name type="scientific">Galendromus occidentalis</name>
    <name type="common">western predatory mite</name>
    <dbReference type="NCBI Taxonomy" id="34638"/>
    <lineage>
        <taxon>Eukaryota</taxon>
        <taxon>Metazoa</taxon>
        <taxon>Ecdysozoa</taxon>
        <taxon>Arthropoda</taxon>
        <taxon>Chelicerata</taxon>
        <taxon>Arachnida</taxon>
        <taxon>Acari</taxon>
        <taxon>Parasitiformes</taxon>
        <taxon>Mesostigmata</taxon>
        <taxon>Gamasina</taxon>
        <taxon>Phytoseioidea</taxon>
        <taxon>Phytoseiidae</taxon>
        <taxon>Typhlodrominae</taxon>
        <taxon>Galendromus</taxon>
    </lineage>
</organism>
<name>A0AAJ7SJ97_9ACAR</name>
<dbReference type="Gene3D" id="2.60.40.10">
    <property type="entry name" value="Immunoglobulins"/>
    <property type="match status" value="3"/>
</dbReference>
<keyword evidence="4" id="KW-0812">Transmembrane</keyword>
<comment type="subcellular location">
    <subcellularLocation>
        <location evidence="1">Membrane</location>
        <topology evidence="1">Single-pass membrane protein</topology>
    </subcellularLocation>
</comment>
<dbReference type="RefSeq" id="XP_028968932.1">
    <property type="nucleotide sequence ID" value="XM_029113099.1"/>
</dbReference>
<feature type="transmembrane region" description="Helical" evidence="4">
    <location>
        <begin position="728"/>
        <end position="748"/>
    </location>
</feature>
<dbReference type="SMART" id="SM00409">
    <property type="entry name" value="IG"/>
    <property type="match status" value="4"/>
</dbReference>
<reference evidence="7" key="1">
    <citation type="submission" date="2025-08" db="UniProtKB">
        <authorList>
            <consortium name="RefSeq"/>
        </authorList>
    </citation>
    <scope>IDENTIFICATION</scope>
</reference>
<feature type="domain" description="Ig-like" evidence="5">
    <location>
        <begin position="353"/>
        <end position="455"/>
    </location>
</feature>
<feature type="domain" description="Ig-like" evidence="5">
    <location>
        <begin position="257"/>
        <end position="346"/>
    </location>
</feature>
<dbReference type="InterPro" id="IPR036179">
    <property type="entry name" value="Ig-like_dom_sf"/>
</dbReference>
<dbReference type="GeneID" id="108865084"/>
<dbReference type="PANTHER" id="PTHR23278:SF19">
    <property type="entry name" value="OBSCURIN"/>
    <property type="match status" value="1"/>
</dbReference>
<evidence type="ECO:0000256" key="1">
    <source>
        <dbReference type="ARBA" id="ARBA00004167"/>
    </source>
</evidence>
<dbReference type="InterPro" id="IPR013783">
    <property type="entry name" value="Ig-like_fold"/>
</dbReference>
<dbReference type="KEGG" id="goe:108865084"/>
<dbReference type="GO" id="GO:0016020">
    <property type="term" value="C:membrane"/>
    <property type="evidence" value="ECO:0007669"/>
    <property type="project" value="UniProtKB-SubCell"/>
</dbReference>
<proteinExistence type="predicted"/>
<keyword evidence="3" id="KW-1015">Disulfide bond</keyword>
<dbReference type="InterPro" id="IPR013162">
    <property type="entry name" value="CD80_C2-set"/>
</dbReference>
<dbReference type="InterPro" id="IPR007110">
    <property type="entry name" value="Ig-like_dom"/>
</dbReference>
<dbReference type="Proteomes" id="UP000694867">
    <property type="component" value="Unplaced"/>
</dbReference>
<protein>
    <submittedName>
        <fullName evidence="7">Uncharacterized protein LOC108865084</fullName>
    </submittedName>
</protein>
<keyword evidence="6" id="KW-1185">Reference proteome</keyword>
<evidence type="ECO:0000259" key="5">
    <source>
        <dbReference type="PROSITE" id="PS50835"/>
    </source>
</evidence>
<dbReference type="AlphaFoldDB" id="A0AAJ7SJ97"/>
<dbReference type="InterPro" id="IPR003598">
    <property type="entry name" value="Ig_sub2"/>
</dbReference>
<dbReference type="PANTHER" id="PTHR23278">
    <property type="entry name" value="SIDESTEP PROTEIN"/>
    <property type="match status" value="1"/>
</dbReference>
<evidence type="ECO:0000313" key="6">
    <source>
        <dbReference type="Proteomes" id="UP000694867"/>
    </source>
</evidence>
<dbReference type="InterPro" id="IPR003599">
    <property type="entry name" value="Ig_sub"/>
</dbReference>
<gene>
    <name evidence="7" type="primary">LOC108865084</name>
</gene>